<evidence type="ECO:0000256" key="6">
    <source>
        <dbReference type="ARBA" id="ARBA00022525"/>
    </source>
</evidence>
<comment type="subcellular location">
    <subcellularLocation>
        <location evidence="2">Secreted</location>
    </subcellularLocation>
</comment>
<evidence type="ECO:0000256" key="8">
    <source>
        <dbReference type="ARBA" id="ARBA00022723"/>
    </source>
</evidence>
<dbReference type="InterPro" id="IPR040234">
    <property type="entry name" value="QC/QCL"/>
</dbReference>
<dbReference type="EC" id="2.3.2.5" evidence="4"/>
<dbReference type="FunFam" id="3.40.630.10:FF:000029">
    <property type="entry name" value="Glutaminyl-peptide cyclotransferase"/>
    <property type="match status" value="1"/>
</dbReference>
<dbReference type="CDD" id="cd03880">
    <property type="entry name" value="M28_QC_like"/>
    <property type="match status" value="1"/>
</dbReference>
<evidence type="ECO:0000256" key="3">
    <source>
        <dbReference type="ARBA" id="ARBA00006014"/>
    </source>
</evidence>
<feature type="chain" id="PRO_5012263221" description="Glutaminyl-peptide cyclotransferase" evidence="13">
    <location>
        <begin position="28"/>
        <end position="376"/>
    </location>
</feature>
<proteinExistence type="inferred from homology"/>
<dbReference type="InterPro" id="IPR007484">
    <property type="entry name" value="Peptidase_M28"/>
</dbReference>
<comment type="similarity">
    <text evidence="3">Belongs to the glutaminyl-peptide cyclotransferase family.</text>
</comment>
<keyword evidence="6" id="KW-0964">Secreted</keyword>
<dbReference type="OrthoDB" id="3907302at2759"/>
<dbReference type="Pfam" id="PF04389">
    <property type="entry name" value="Peptidase_M28"/>
    <property type="match status" value="1"/>
</dbReference>
<evidence type="ECO:0000313" key="16">
    <source>
        <dbReference type="Proteomes" id="UP000215335"/>
    </source>
</evidence>
<evidence type="ECO:0000256" key="7">
    <source>
        <dbReference type="ARBA" id="ARBA00022679"/>
    </source>
</evidence>
<keyword evidence="9" id="KW-0862">Zinc</keyword>
<evidence type="ECO:0000313" key="15">
    <source>
        <dbReference type="EMBL" id="OXU27236.1"/>
    </source>
</evidence>
<dbReference type="AlphaFoldDB" id="A0A232F8T9"/>
<evidence type="ECO:0000256" key="5">
    <source>
        <dbReference type="ARBA" id="ARBA00016861"/>
    </source>
</evidence>
<evidence type="ECO:0000256" key="10">
    <source>
        <dbReference type="ARBA" id="ARBA00023157"/>
    </source>
</evidence>
<organism evidence="15 16">
    <name type="scientific">Trichomalopsis sarcophagae</name>
    <dbReference type="NCBI Taxonomy" id="543379"/>
    <lineage>
        <taxon>Eukaryota</taxon>
        <taxon>Metazoa</taxon>
        <taxon>Ecdysozoa</taxon>
        <taxon>Arthropoda</taxon>
        <taxon>Hexapoda</taxon>
        <taxon>Insecta</taxon>
        <taxon>Pterygota</taxon>
        <taxon>Neoptera</taxon>
        <taxon>Endopterygota</taxon>
        <taxon>Hymenoptera</taxon>
        <taxon>Apocrita</taxon>
        <taxon>Proctotrupomorpha</taxon>
        <taxon>Chalcidoidea</taxon>
        <taxon>Pteromalidae</taxon>
        <taxon>Pteromalinae</taxon>
        <taxon>Trichomalopsis</taxon>
    </lineage>
</organism>
<dbReference type="STRING" id="543379.A0A232F8T9"/>
<evidence type="ECO:0000256" key="12">
    <source>
        <dbReference type="ARBA" id="ARBA00057903"/>
    </source>
</evidence>
<keyword evidence="7" id="KW-0808">Transferase</keyword>
<dbReference type="Gene3D" id="3.40.630.10">
    <property type="entry name" value="Zn peptidases"/>
    <property type="match status" value="1"/>
</dbReference>
<keyword evidence="16" id="KW-1185">Reference proteome</keyword>
<evidence type="ECO:0000256" key="11">
    <source>
        <dbReference type="ARBA" id="ARBA00023315"/>
    </source>
</evidence>
<protein>
    <recommendedName>
        <fullName evidence="5">Glutaminyl-peptide cyclotransferase</fullName>
        <ecNumber evidence="4">2.3.2.5</ecNumber>
    </recommendedName>
</protein>
<keyword evidence="13" id="KW-0732">Signal</keyword>
<evidence type="ECO:0000259" key="14">
    <source>
        <dbReference type="Pfam" id="PF04389"/>
    </source>
</evidence>
<dbReference type="GO" id="GO:0008270">
    <property type="term" value="F:zinc ion binding"/>
    <property type="evidence" value="ECO:0007669"/>
    <property type="project" value="TreeGrafter"/>
</dbReference>
<evidence type="ECO:0000256" key="2">
    <source>
        <dbReference type="ARBA" id="ARBA00004613"/>
    </source>
</evidence>
<accession>A0A232F8T9</accession>
<sequence>MLLTSGSGVRRSAAIFLLPILAACCSSAQQQQQQQQQRVVPFRKAKLMHEPSYLSLAKLNTLASLTNVDHMNEVLDNVCIPRVVGTPGHKQVREYITSSLKNFNWTVENDEFEDYTPVFGRIKFENIIAKYNPNAKRYLTLACHYDSKYEQKYDFIGATDSAVPCMQLINLAKVMEKQLKSIKERDVSLMLLFLDGEEAFKQWGPKDSIYGARHLAAKWHKNQYTYGTENGISDLDKIDLFVLLDLIGAPNPTFYNYFSDTSKWYSLMSKSESILAKMRQFEKYSYGIPQRKYFQDYTITAGIQDDHLPFLEKNVPILHLIPYPFPDFWHTEGDNRNAIDLATVENLNKILRVFVASYLNVQVQEENVQSTERSEL</sequence>
<dbReference type="EMBL" id="NNAY01000642">
    <property type="protein sequence ID" value="OXU27236.1"/>
    <property type="molecule type" value="Genomic_DNA"/>
</dbReference>
<dbReference type="GO" id="GO:0005576">
    <property type="term" value="C:extracellular region"/>
    <property type="evidence" value="ECO:0007669"/>
    <property type="project" value="UniProtKB-SubCell"/>
</dbReference>
<keyword evidence="10" id="KW-1015">Disulfide bond</keyword>
<feature type="signal peptide" evidence="13">
    <location>
        <begin position="1"/>
        <end position="27"/>
    </location>
</feature>
<comment type="caution">
    <text evidence="15">The sequence shown here is derived from an EMBL/GenBank/DDBJ whole genome shotgun (WGS) entry which is preliminary data.</text>
</comment>
<dbReference type="Proteomes" id="UP000215335">
    <property type="component" value="Unassembled WGS sequence"/>
</dbReference>
<name>A0A232F8T9_9HYME</name>
<evidence type="ECO:0000256" key="13">
    <source>
        <dbReference type="SAM" id="SignalP"/>
    </source>
</evidence>
<dbReference type="SUPFAM" id="SSF53187">
    <property type="entry name" value="Zn-dependent exopeptidases"/>
    <property type="match status" value="1"/>
</dbReference>
<evidence type="ECO:0000256" key="4">
    <source>
        <dbReference type="ARBA" id="ARBA00012012"/>
    </source>
</evidence>
<reference evidence="15 16" key="1">
    <citation type="journal article" date="2017" name="Curr. Biol.">
        <title>The Evolution of Venom by Co-option of Single-Copy Genes.</title>
        <authorList>
            <person name="Martinson E.O."/>
            <person name="Mrinalini"/>
            <person name="Kelkar Y.D."/>
            <person name="Chang C.H."/>
            <person name="Werren J.H."/>
        </authorList>
    </citation>
    <scope>NUCLEOTIDE SEQUENCE [LARGE SCALE GENOMIC DNA]</scope>
    <source>
        <strain evidence="15 16">Alberta</strain>
        <tissue evidence="15">Whole body</tissue>
    </source>
</reference>
<dbReference type="InterPro" id="IPR037457">
    <property type="entry name" value="M28_QC"/>
</dbReference>
<feature type="domain" description="Peptidase M28" evidence="14">
    <location>
        <begin position="126"/>
        <end position="354"/>
    </location>
</feature>
<keyword evidence="11" id="KW-0012">Acyltransferase</keyword>
<keyword evidence="8" id="KW-0479">Metal-binding</keyword>
<evidence type="ECO:0000256" key="9">
    <source>
        <dbReference type="ARBA" id="ARBA00022833"/>
    </source>
</evidence>
<comment type="catalytic activity">
    <reaction evidence="1">
        <text>N-terminal L-glutaminyl-[peptide] = N-terminal 5-oxo-L-prolyl-[peptide] + NH4(+)</text>
        <dbReference type="Rhea" id="RHEA:23652"/>
        <dbReference type="Rhea" id="RHEA-COMP:11736"/>
        <dbReference type="Rhea" id="RHEA-COMP:11846"/>
        <dbReference type="ChEBI" id="CHEBI:28938"/>
        <dbReference type="ChEBI" id="CHEBI:64722"/>
        <dbReference type="ChEBI" id="CHEBI:87215"/>
        <dbReference type="EC" id="2.3.2.5"/>
    </reaction>
</comment>
<comment type="function">
    <text evidence="12">Acts as a glutaminyl-peptide cyclotransferase. Responsible for the biosynthesis of pyroglutamyl peptides. Might be more efficient in the conversion of tri and tetrapeptides in vitro. Might have a relative preference for substrates containing hydrophobic amino acids in vitro.</text>
</comment>
<gene>
    <name evidence="15" type="ORF">TSAR_012235</name>
</gene>
<evidence type="ECO:0000256" key="1">
    <source>
        <dbReference type="ARBA" id="ARBA00000001"/>
    </source>
</evidence>
<dbReference type="GO" id="GO:0016603">
    <property type="term" value="F:glutaminyl-peptide cyclotransferase activity"/>
    <property type="evidence" value="ECO:0007669"/>
    <property type="project" value="UniProtKB-EC"/>
</dbReference>
<dbReference type="PANTHER" id="PTHR12283">
    <property type="entry name" value="GLUTAMINYL-PEPTIDE CYCLOTRANSFERASE"/>
    <property type="match status" value="1"/>
</dbReference>
<dbReference type="PANTHER" id="PTHR12283:SF6">
    <property type="entry name" value="GLUTAMINYL-PEPTIDE CYCLOTRANSFERASE-RELATED"/>
    <property type="match status" value="1"/>
</dbReference>